<dbReference type="CTD" id="36382382"/>
<dbReference type="InterPro" id="IPR004988">
    <property type="entry name" value="DUF273"/>
</dbReference>
<keyword evidence="3" id="KW-1185">Reference proteome</keyword>
<evidence type="ECO:0000313" key="2">
    <source>
        <dbReference type="EMBL" id="CEF70011.1"/>
    </source>
</evidence>
<dbReference type="OrthoDB" id="407658at2759"/>
<dbReference type="RefSeq" id="XP_024509210.1">
    <property type="nucleotide sequence ID" value="XM_024643552.1"/>
</dbReference>
<dbReference type="PANTHER" id="PTHR31562:SF4">
    <property type="entry name" value="DUF268 DOMAIN-CONTAINING PROTEIN-RELATED"/>
    <property type="match status" value="1"/>
</dbReference>
<feature type="chain" id="PRO_5015031056" evidence="1">
    <location>
        <begin position="21"/>
        <end position="701"/>
    </location>
</feature>
<dbReference type="Proteomes" id="UP000035682">
    <property type="component" value="Unplaced"/>
</dbReference>
<accession>A0A090LQY0</accession>
<dbReference type="WormBase" id="SRAE_2000465300">
    <property type="protein sequence ID" value="SRP05428"/>
    <property type="gene ID" value="WBGene00264889"/>
</dbReference>
<evidence type="ECO:0000313" key="4">
    <source>
        <dbReference type="WBParaSite" id="SRAE_2000465300.1"/>
    </source>
</evidence>
<protein>
    <submittedName>
        <fullName evidence="4">Glycosyltransferase family 92 protein</fullName>
    </submittedName>
</protein>
<dbReference type="PANTHER" id="PTHR31562">
    <property type="entry name" value="PROTEIN CBG18972"/>
    <property type="match status" value="1"/>
</dbReference>
<feature type="signal peptide" evidence="1">
    <location>
        <begin position="1"/>
        <end position="20"/>
    </location>
</feature>
<name>A0A090LQY0_STRRB</name>
<dbReference type="Pfam" id="PF03314">
    <property type="entry name" value="DUF273"/>
    <property type="match status" value="1"/>
</dbReference>
<dbReference type="GeneID" id="36382382"/>
<dbReference type="EMBL" id="LN609529">
    <property type="protein sequence ID" value="CEF70011.1"/>
    <property type="molecule type" value="Genomic_DNA"/>
</dbReference>
<proteinExistence type="predicted"/>
<gene>
    <name evidence="2 4 5" type="ORF">SRAE_2000465300</name>
</gene>
<organism evidence="2">
    <name type="scientific">Strongyloides ratti</name>
    <name type="common">Parasitic roundworm</name>
    <dbReference type="NCBI Taxonomy" id="34506"/>
    <lineage>
        <taxon>Eukaryota</taxon>
        <taxon>Metazoa</taxon>
        <taxon>Ecdysozoa</taxon>
        <taxon>Nematoda</taxon>
        <taxon>Chromadorea</taxon>
        <taxon>Rhabditida</taxon>
        <taxon>Tylenchina</taxon>
        <taxon>Panagrolaimomorpha</taxon>
        <taxon>Strongyloidoidea</taxon>
        <taxon>Strongyloididae</taxon>
        <taxon>Strongyloides</taxon>
    </lineage>
</organism>
<sequence>MENFWIKILSLLHFFLFIQLQCYQNYSFDYSSNDYDLYDNNFTSSQIAIVIIIENSKIYENHRLAIESIKCYSLQYGYIFKLINFQLSYNLPILCPQEDFLFARHCATSIYMEKFNNTIKYVFSLKPDIGIINPLHRLEKLITNENIIFIRPLHSHEIASSPYIIKNNRYGRMFLKRWANFFYKMPSTFHFSDNGALMGMLLMKFYSTKYNSLYKTCLHIFSTSKTTNNYIKFCVCVNDLLEKVSELNEDDNSQIYDNKRIKILSIERSYKNFVRDIWITKSKWAPQDFMLSDLIEKNRYIKTNKYKYWENPLQNNDFKLHQCKKFNFLDQWNYLENFILNNTIITNYLKKKRNYLEEEHLMYKKEIDSIIPKKPIHSDSFIYIRSAFQIEYSQNYIILFLSRRQNIRLKNITNLREIQINDKKGSINDNIGAYSGKISIKKYDKKFSNLKKITIKRKKYKIRQFAVCTPILQNFDLPGKLLQFIKYWLNFDDKIKIYIYYNSWSKIVDNMIKKILKYKKNIRIINWSNLPYNLKSNNFDPNFGMIDKGQQLANMDCVLRNKNKAKYVILSRLDQEFVHNNVSHFLDGILKKHSMIQMIKVMLQDKIINKNNKFMVKNKVKFLNPNFYNMIIFLPDRLELPLKNKYVATVVDKKFIYTRIIGYQRVIFNVSKDVKISWYSLPLRQWSKTNFIQARNSWFKY</sequence>
<evidence type="ECO:0000313" key="3">
    <source>
        <dbReference type="Proteomes" id="UP000035682"/>
    </source>
</evidence>
<keyword evidence="1" id="KW-0732">Signal</keyword>
<evidence type="ECO:0000256" key="1">
    <source>
        <dbReference type="SAM" id="SignalP"/>
    </source>
</evidence>
<reference evidence="2 3" key="1">
    <citation type="submission" date="2014-09" db="EMBL/GenBank/DDBJ databases">
        <authorList>
            <person name="Martin A.A."/>
        </authorList>
    </citation>
    <scope>NUCLEOTIDE SEQUENCE</scope>
    <source>
        <strain evidence="3">ED321</strain>
        <strain evidence="2">ED321 Heterogonic</strain>
    </source>
</reference>
<reference evidence="4" key="2">
    <citation type="submission" date="2020-12" db="UniProtKB">
        <authorList>
            <consortium name="WormBaseParasite"/>
        </authorList>
    </citation>
    <scope>IDENTIFICATION</scope>
</reference>
<evidence type="ECO:0000313" key="5">
    <source>
        <dbReference type="WormBase" id="SRAE_2000465300"/>
    </source>
</evidence>
<dbReference type="AlphaFoldDB" id="A0A090LQY0"/>
<dbReference type="WBParaSite" id="SRAE_2000465300.1">
    <property type="protein sequence ID" value="SRAE_2000465300.1"/>
    <property type="gene ID" value="WBGene00264889"/>
</dbReference>